<proteinExistence type="predicted"/>
<keyword evidence="5" id="KW-1185">Reference proteome</keyword>
<feature type="domain" description="CCHC-type" evidence="3">
    <location>
        <begin position="80"/>
        <end position="93"/>
    </location>
</feature>
<organism evidence="4 5">
    <name type="scientific">Sphaerobolus stellatus (strain SS14)</name>
    <dbReference type="NCBI Taxonomy" id="990650"/>
    <lineage>
        <taxon>Eukaryota</taxon>
        <taxon>Fungi</taxon>
        <taxon>Dikarya</taxon>
        <taxon>Basidiomycota</taxon>
        <taxon>Agaricomycotina</taxon>
        <taxon>Agaricomycetes</taxon>
        <taxon>Phallomycetidae</taxon>
        <taxon>Geastrales</taxon>
        <taxon>Sphaerobolaceae</taxon>
        <taxon>Sphaerobolus</taxon>
    </lineage>
</organism>
<protein>
    <recommendedName>
        <fullName evidence="3">CCHC-type domain-containing protein</fullName>
    </recommendedName>
</protein>
<gene>
    <name evidence="4" type="ORF">M422DRAFT_276170</name>
</gene>
<accession>A0A0C9TN33</accession>
<keyword evidence="1" id="KW-0863">Zinc-finger</keyword>
<dbReference type="EMBL" id="KN837732">
    <property type="protein sequence ID" value="KIJ23284.1"/>
    <property type="molecule type" value="Genomic_DNA"/>
</dbReference>
<feature type="compositionally biased region" description="Polar residues" evidence="2">
    <location>
        <begin position="1"/>
        <end position="20"/>
    </location>
</feature>
<dbReference type="Proteomes" id="UP000054279">
    <property type="component" value="Unassembled WGS sequence"/>
</dbReference>
<evidence type="ECO:0000313" key="4">
    <source>
        <dbReference type="EMBL" id="KIJ23284.1"/>
    </source>
</evidence>
<keyword evidence="1" id="KW-0479">Metal-binding</keyword>
<reference evidence="4 5" key="1">
    <citation type="submission" date="2014-06" db="EMBL/GenBank/DDBJ databases">
        <title>Evolutionary Origins and Diversification of the Mycorrhizal Mutualists.</title>
        <authorList>
            <consortium name="DOE Joint Genome Institute"/>
            <consortium name="Mycorrhizal Genomics Consortium"/>
            <person name="Kohler A."/>
            <person name="Kuo A."/>
            <person name="Nagy L.G."/>
            <person name="Floudas D."/>
            <person name="Copeland A."/>
            <person name="Barry K.W."/>
            <person name="Cichocki N."/>
            <person name="Veneault-Fourrey C."/>
            <person name="LaButti K."/>
            <person name="Lindquist E.A."/>
            <person name="Lipzen A."/>
            <person name="Lundell T."/>
            <person name="Morin E."/>
            <person name="Murat C."/>
            <person name="Riley R."/>
            <person name="Ohm R."/>
            <person name="Sun H."/>
            <person name="Tunlid A."/>
            <person name="Henrissat B."/>
            <person name="Grigoriev I.V."/>
            <person name="Hibbett D.S."/>
            <person name="Martin F."/>
        </authorList>
    </citation>
    <scope>NUCLEOTIDE SEQUENCE [LARGE SCALE GENOMIC DNA]</scope>
    <source>
        <strain evidence="4 5">SS14</strain>
    </source>
</reference>
<feature type="region of interest" description="Disordered" evidence="2">
    <location>
        <begin position="1"/>
        <end position="28"/>
    </location>
</feature>
<sequence>MSENNSKNEATTAANITSGSPPAKRVKYSPGENVAEENLAQYKPIEFAVEKEELKKRRNTMRFRAFEDGGAVYVGTERYCYDCGQGGHMGGVCQIQSREQGNLTAFNQLPSYQVANIPLHLRPGTPMEFGSVKTPSTSLVESARQAQIDLSTPNKTSGKSIDFVGTQSLVGSLHRHGEC</sequence>
<keyword evidence="1" id="KW-0862">Zinc</keyword>
<dbReference type="GO" id="GO:0008270">
    <property type="term" value="F:zinc ion binding"/>
    <property type="evidence" value="ECO:0007669"/>
    <property type="project" value="UniProtKB-KW"/>
</dbReference>
<dbReference type="GO" id="GO:0003676">
    <property type="term" value="F:nucleic acid binding"/>
    <property type="evidence" value="ECO:0007669"/>
    <property type="project" value="InterPro"/>
</dbReference>
<dbReference type="PROSITE" id="PS50158">
    <property type="entry name" value="ZF_CCHC"/>
    <property type="match status" value="1"/>
</dbReference>
<name>A0A0C9TN33_SPHS4</name>
<evidence type="ECO:0000256" key="1">
    <source>
        <dbReference type="PROSITE-ProRule" id="PRU00047"/>
    </source>
</evidence>
<evidence type="ECO:0000313" key="5">
    <source>
        <dbReference type="Proteomes" id="UP000054279"/>
    </source>
</evidence>
<dbReference type="HOGENOM" id="CLU_1504385_0_0_1"/>
<evidence type="ECO:0000259" key="3">
    <source>
        <dbReference type="PROSITE" id="PS50158"/>
    </source>
</evidence>
<dbReference type="AlphaFoldDB" id="A0A0C9TN33"/>
<dbReference type="InterPro" id="IPR001878">
    <property type="entry name" value="Znf_CCHC"/>
</dbReference>
<evidence type="ECO:0000256" key="2">
    <source>
        <dbReference type="SAM" id="MobiDB-lite"/>
    </source>
</evidence>